<comment type="caution">
    <text evidence="8">The sequence shown here is derived from an EMBL/GenBank/DDBJ whole genome shotgun (WGS) entry which is preliminary data.</text>
</comment>
<comment type="cofactor">
    <cofactor evidence="1">
        <name>a divalent metal cation</name>
        <dbReference type="ChEBI" id="CHEBI:60240"/>
    </cofactor>
</comment>
<evidence type="ECO:0000256" key="2">
    <source>
        <dbReference type="ARBA" id="ARBA00022722"/>
    </source>
</evidence>
<dbReference type="NCBIfam" id="TIGR00255">
    <property type="entry name" value="YicC/YloC family endoribonuclease"/>
    <property type="match status" value="1"/>
</dbReference>
<reference evidence="8 9" key="1">
    <citation type="submission" date="2020-08" db="EMBL/GenBank/DDBJ databases">
        <title>Genome sequencing of Purple Non-Sulfur Bacteria from various extreme environments.</title>
        <authorList>
            <person name="Mayer M."/>
        </authorList>
    </citation>
    <scope>NUCLEOTIDE SEQUENCE [LARGE SCALE GENOMIC DNA]</scope>
    <source>
        <strain evidence="8 9">JA131</strain>
    </source>
</reference>
<evidence type="ECO:0000313" key="9">
    <source>
        <dbReference type="Proteomes" id="UP000554286"/>
    </source>
</evidence>
<organism evidence="8 9">
    <name type="scientific">Roseospira visakhapatnamensis</name>
    <dbReference type="NCBI Taxonomy" id="390880"/>
    <lineage>
        <taxon>Bacteria</taxon>
        <taxon>Pseudomonadati</taxon>
        <taxon>Pseudomonadota</taxon>
        <taxon>Alphaproteobacteria</taxon>
        <taxon>Rhodospirillales</taxon>
        <taxon>Rhodospirillaceae</taxon>
        <taxon>Roseospira</taxon>
    </lineage>
</organism>
<keyword evidence="9" id="KW-1185">Reference proteome</keyword>
<sequence>MTVVSMTGFARAQGRLEVSQEGASGESPGASWIWEVRSVNGRGLDVRMRLPQGFESLDGPARAAVARHVVRGNVSLTLQVEAARDGTACVVNQVLLESLATLATDLARRHPDLAPARIDGLMGLRGVLDLANTEVATGPEAEAARARRDEALLAGLEQAMDGLSAARRAEGARLADVLTGILDQIDTLRARAGALAATQPEALRERLRQQVAALLDVTPMPSEERLHQEAAILAVKADVREELDRLSAHIGAARDLLATEGVVGRRLDFLCQEFNREANTLCSKSTDSDLTALGLALKAAIDQLREHVQNIE</sequence>
<keyword evidence="3" id="KW-0255">Endonuclease</keyword>
<dbReference type="GO" id="GO:0016787">
    <property type="term" value="F:hydrolase activity"/>
    <property type="evidence" value="ECO:0007669"/>
    <property type="project" value="UniProtKB-KW"/>
</dbReference>
<evidence type="ECO:0000256" key="5">
    <source>
        <dbReference type="ARBA" id="ARBA00035648"/>
    </source>
</evidence>
<dbReference type="PANTHER" id="PTHR30636">
    <property type="entry name" value="UPF0701 PROTEIN YICC"/>
    <property type="match status" value="1"/>
</dbReference>
<dbReference type="Pfam" id="PF03755">
    <property type="entry name" value="YicC-like_N"/>
    <property type="match status" value="1"/>
</dbReference>
<keyword evidence="2" id="KW-0540">Nuclease</keyword>
<evidence type="ECO:0000259" key="7">
    <source>
        <dbReference type="Pfam" id="PF08340"/>
    </source>
</evidence>
<evidence type="ECO:0000256" key="1">
    <source>
        <dbReference type="ARBA" id="ARBA00001968"/>
    </source>
</evidence>
<proteinExistence type="inferred from homology"/>
<dbReference type="GO" id="GO:0004521">
    <property type="term" value="F:RNA endonuclease activity"/>
    <property type="evidence" value="ECO:0007669"/>
    <property type="project" value="InterPro"/>
</dbReference>
<dbReference type="EMBL" id="JACIGK010000005">
    <property type="protein sequence ID" value="MBB4265376.1"/>
    <property type="molecule type" value="Genomic_DNA"/>
</dbReference>
<dbReference type="InterPro" id="IPR013527">
    <property type="entry name" value="YicC-like_N"/>
</dbReference>
<gene>
    <name evidence="8" type="ORF">GGD89_000994</name>
</gene>
<dbReference type="PANTHER" id="PTHR30636:SF3">
    <property type="entry name" value="UPF0701 PROTEIN YICC"/>
    <property type="match status" value="1"/>
</dbReference>
<comment type="similarity">
    <text evidence="5">Belongs to the YicC/YloC family.</text>
</comment>
<feature type="domain" description="Endoribonuclease YicC-like C-terminal" evidence="7">
    <location>
        <begin position="197"/>
        <end position="312"/>
    </location>
</feature>
<dbReference type="Proteomes" id="UP000554286">
    <property type="component" value="Unassembled WGS sequence"/>
</dbReference>
<evidence type="ECO:0000256" key="3">
    <source>
        <dbReference type="ARBA" id="ARBA00022759"/>
    </source>
</evidence>
<name>A0A7W6RBA8_9PROT</name>
<dbReference type="AlphaFoldDB" id="A0A7W6RBA8"/>
<dbReference type="RefSeq" id="WP_343058539.1">
    <property type="nucleotide sequence ID" value="NZ_JACIGK010000005.1"/>
</dbReference>
<dbReference type="InterPro" id="IPR005229">
    <property type="entry name" value="YicC/YloC-like"/>
</dbReference>
<protein>
    <submittedName>
        <fullName evidence="8">Uncharacterized protein (TIGR00255 family)</fullName>
    </submittedName>
</protein>
<accession>A0A7W6RBA8</accession>
<evidence type="ECO:0000313" key="8">
    <source>
        <dbReference type="EMBL" id="MBB4265376.1"/>
    </source>
</evidence>
<keyword evidence="4" id="KW-0378">Hydrolase</keyword>
<evidence type="ECO:0000256" key="4">
    <source>
        <dbReference type="ARBA" id="ARBA00022801"/>
    </source>
</evidence>
<evidence type="ECO:0000259" key="6">
    <source>
        <dbReference type="Pfam" id="PF03755"/>
    </source>
</evidence>
<dbReference type="InterPro" id="IPR013551">
    <property type="entry name" value="YicC-like_C"/>
</dbReference>
<feature type="domain" description="Endoribonuclease YicC-like N-terminal" evidence="6">
    <location>
        <begin position="4"/>
        <end position="175"/>
    </location>
</feature>
<dbReference type="Pfam" id="PF08340">
    <property type="entry name" value="YicC-like_C"/>
    <property type="match status" value="1"/>
</dbReference>